<evidence type="ECO:0000313" key="1">
    <source>
        <dbReference type="EMBL" id="KAK3062813.1"/>
    </source>
</evidence>
<reference evidence="1" key="1">
    <citation type="submission" date="2024-09" db="EMBL/GenBank/DDBJ databases">
        <title>Black Yeasts Isolated from many extreme environments.</title>
        <authorList>
            <person name="Coleine C."/>
            <person name="Stajich J.E."/>
            <person name="Selbmann L."/>
        </authorList>
    </citation>
    <scope>NUCLEOTIDE SEQUENCE</scope>
    <source>
        <strain evidence="1">CCFEE 5737</strain>
    </source>
</reference>
<dbReference type="EMBL" id="JAWDJW010007114">
    <property type="protein sequence ID" value="KAK3062813.1"/>
    <property type="molecule type" value="Genomic_DNA"/>
</dbReference>
<evidence type="ECO:0000313" key="2">
    <source>
        <dbReference type="Proteomes" id="UP001186974"/>
    </source>
</evidence>
<keyword evidence="2" id="KW-1185">Reference proteome</keyword>
<sequence length="445" mass="48829">MNDDVRRQGGGMGLWLGLWTWSFIGSIAIGFMTGAGIIHSLNPAWGFYVVVIVSATVLVLNVMAPEPRRSAYRRSMTHHYDDDKEKYTRRIARGEIKLHLSSEGPMWWGEEVLAGLKLSLRMFFQRGFMVLALYVGWIYAQIVLVIILLGALLSRNYRWQPKHVGAGVTSIAIGALLATPLSKAGLFSRARKEGPRTDSMTFQEHVTWSSHLLRRIVFMLVLPFAGLAYTLASPGRNVHYMAPVVFAGLIGFLSNLAIAECYGIIMETFDTSDLQPGANSRHRLQSLAPEVSRRRTNYSSFPRVTAGIFVSQTIAFLLAAAATGVGGAMTRNLGAQRATGVTAGILLLLTLLLTAALARFKSVQVIPDGAFGSRRTSSSAAAAGPFGHVDDEYWKPVIIGNPSGKMRRMSLLELGGMSRWTEIRRLNGLMGRRIGNSRWSSQSPV</sequence>
<organism evidence="1 2">
    <name type="scientific">Coniosporium uncinatum</name>
    <dbReference type="NCBI Taxonomy" id="93489"/>
    <lineage>
        <taxon>Eukaryota</taxon>
        <taxon>Fungi</taxon>
        <taxon>Dikarya</taxon>
        <taxon>Ascomycota</taxon>
        <taxon>Pezizomycotina</taxon>
        <taxon>Dothideomycetes</taxon>
        <taxon>Dothideomycetes incertae sedis</taxon>
        <taxon>Coniosporium</taxon>
    </lineage>
</organism>
<gene>
    <name evidence="1" type="ORF">LTS18_003311</name>
</gene>
<comment type="caution">
    <text evidence="1">The sequence shown here is derived from an EMBL/GenBank/DDBJ whole genome shotgun (WGS) entry which is preliminary data.</text>
</comment>
<proteinExistence type="predicted"/>
<accession>A0ACC3D6Z6</accession>
<dbReference type="Proteomes" id="UP001186974">
    <property type="component" value="Unassembled WGS sequence"/>
</dbReference>
<protein>
    <submittedName>
        <fullName evidence="1">Uncharacterized protein</fullName>
    </submittedName>
</protein>
<name>A0ACC3D6Z6_9PEZI</name>